<feature type="chain" id="PRO_5045885446" evidence="1">
    <location>
        <begin position="26"/>
        <end position="206"/>
    </location>
</feature>
<protein>
    <submittedName>
        <fullName evidence="2">Uncharacterized protein</fullName>
    </submittedName>
</protein>
<dbReference type="RefSeq" id="WP_190440234.1">
    <property type="nucleotide sequence ID" value="NZ_JAMPKM010000014.1"/>
</dbReference>
<comment type="caution">
    <text evidence="2">The sequence shown here is derived from an EMBL/GenBank/DDBJ whole genome shotgun (WGS) entry which is preliminary data.</text>
</comment>
<accession>A0ABV0JCE9</accession>
<organism evidence="2 3">
    <name type="scientific">Trichocoleus desertorum GB2-A4</name>
    <dbReference type="NCBI Taxonomy" id="2933944"/>
    <lineage>
        <taxon>Bacteria</taxon>
        <taxon>Bacillati</taxon>
        <taxon>Cyanobacteriota</taxon>
        <taxon>Cyanophyceae</taxon>
        <taxon>Leptolyngbyales</taxon>
        <taxon>Trichocoleusaceae</taxon>
        <taxon>Trichocoleus</taxon>
    </lineage>
</organism>
<evidence type="ECO:0000313" key="2">
    <source>
        <dbReference type="EMBL" id="MEP0819467.1"/>
    </source>
</evidence>
<evidence type="ECO:0000256" key="1">
    <source>
        <dbReference type="SAM" id="SignalP"/>
    </source>
</evidence>
<proteinExistence type="predicted"/>
<evidence type="ECO:0000313" key="3">
    <source>
        <dbReference type="Proteomes" id="UP001464891"/>
    </source>
</evidence>
<dbReference type="Proteomes" id="UP001464891">
    <property type="component" value="Unassembled WGS sequence"/>
</dbReference>
<keyword evidence="3" id="KW-1185">Reference proteome</keyword>
<feature type="signal peptide" evidence="1">
    <location>
        <begin position="1"/>
        <end position="25"/>
    </location>
</feature>
<keyword evidence="1" id="KW-0732">Signal</keyword>
<name>A0ABV0JCE9_9CYAN</name>
<reference evidence="2 3" key="1">
    <citation type="submission" date="2022-04" db="EMBL/GenBank/DDBJ databases">
        <title>Positive selection, recombination, and allopatry shape intraspecific diversity of widespread and dominant cyanobacteria.</title>
        <authorList>
            <person name="Wei J."/>
            <person name="Shu W."/>
            <person name="Hu C."/>
        </authorList>
    </citation>
    <scope>NUCLEOTIDE SEQUENCE [LARGE SCALE GENOMIC DNA]</scope>
    <source>
        <strain evidence="2 3">GB2-A4</strain>
    </source>
</reference>
<gene>
    <name evidence="2" type="ORF">NC998_20420</name>
</gene>
<sequence>MKLFKVVLVALVLLVNLVIAPASWADRPKLTNTPEYTEVTQAINSLLQVKSAPNRSGLAPDEIEQQLGELKLQKYILETATEWAQCRNNTGKTLAVYAHKAKKAAQPSTLYYLGSGKITDDDWNCDGVYLPSGALIANRDQPLAEPLALKVTPGTQLIAKNDPETGLLEFNVNPAQVFRAGETNWSIPNLSQANIDAKVPNAPIED</sequence>
<dbReference type="EMBL" id="JAMPKM010000014">
    <property type="protein sequence ID" value="MEP0819467.1"/>
    <property type="molecule type" value="Genomic_DNA"/>
</dbReference>